<dbReference type="InterPro" id="IPR024079">
    <property type="entry name" value="MetalloPept_cat_dom_sf"/>
</dbReference>
<reference evidence="9" key="1">
    <citation type="submission" date="2024-04" db="EMBL/GenBank/DDBJ databases">
        <title>Phylogenomic analyses of a clade within the roseobacter group suggest taxonomic reassignments of species of the genera Aestuariivita, Citreicella, Loktanella, Nautella, Pelagibaca, Ruegeria, Thalassobius, Thiobacimonas and Tropicibacter, and the proposal o.</title>
        <authorList>
            <person name="Jeon C.O."/>
        </authorList>
    </citation>
    <scope>NUCLEOTIDE SEQUENCE [LARGE SCALE GENOMIC DNA]</scope>
    <source>
        <strain evidence="9">SS1-5</strain>
    </source>
</reference>
<evidence type="ECO:0000256" key="1">
    <source>
        <dbReference type="ARBA" id="ARBA00009490"/>
    </source>
</evidence>
<dbReference type="Gene3D" id="2.150.10.10">
    <property type="entry name" value="Serralysin-like metalloprotease, C-terminal"/>
    <property type="match status" value="2"/>
</dbReference>
<accession>A0AAN0NLB6</accession>
<keyword evidence="4 8" id="KW-0378">Hydrolase</keyword>
<dbReference type="SUPFAM" id="SSF55486">
    <property type="entry name" value="Metalloproteases ('zincins'), catalytic domain"/>
    <property type="match status" value="1"/>
</dbReference>
<dbReference type="PANTHER" id="PTHR10201">
    <property type="entry name" value="MATRIX METALLOPROTEINASE"/>
    <property type="match status" value="1"/>
</dbReference>
<dbReference type="InterPro" id="IPR021190">
    <property type="entry name" value="Pept_M10A"/>
</dbReference>
<name>A0AAN0NLB6_9RHOB</name>
<evidence type="ECO:0000256" key="5">
    <source>
        <dbReference type="ARBA" id="ARBA00022833"/>
    </source>
</evidence>
<dbReference type="EMBL" id="CP151767">
    <property type="protein sequence ID" value="WZU68727.1"/>
    <property type="molecule type" value="Genomic_DNA"/>
</dbReference>
<dbReference type="InterPro" id="IPR001343">
    <property type="entry name" value="Hemolysn_Ca-bd"/>
</dbReference>
<evidence type="ECO:0000256" key="2">
    <source>
        <dbReference type="ARBA" id="ARBA00022670"/>
    </source>
</evidence>
<keyword evidence="9" id="KW-1185">Reference proteome</keyword>
<dbReference type="PRINTS" id="PR00138">
    <property type="entry name" value="MATRIXIN"/>
</dbReference>
<feature type="region of interest" description="Disordered" evidence="6">
    <location>
        <begin position="198"/>
        <end position="240"/>
    </location>
</feature>
<dbReference type="InterPro" id="IPR011049">
    <property type="entry name" value="Serralysin-like_metalloprot_C"/>
</dbReference>
<dbReference type="GO" id="GO:0004222">
    <property type="term" value="F:metalloendopeptidase activity"/>
    <property type="evidence" value="ECO:0007669"/>
    <property type="project" value="InterPro"/>
</dbReference>
<dbReference type="GO" id="GO:0031012">
    <property type="term" value="C:extracellular matrix"/>
    <property type="evidence" value="ECO:0007669"/>
    <property type="project" value="InterPro"/>
</dbReference>
<protein>
    <submittedName>
        <fullName evidence="8">Matrixin family metalloprotease</fullName>
        <ecNumber evidence="8">3.4.24.-</ecNumber>
    </submittedName>
</protein>
<evidence type="ECO:0000259" key="7">
    <source>
        <dbReference type="SMART" id="SM00235"/>
    </source>
</evidence>
<keyword evidence="8" id="KW-0482">Metalloprotease</keyword>
<keyword evidence="5" id="KW-0862">Zinc</keyword>
<proteinExistence type="inferred from homology"/>
<dbReference type="InterPro" id="IPR001818">
    <property type="entry name" value="Pept_M10_metallopeptidase"/>
</dbReference>
<dbReference type="Pfam" id="PF00353">
    <property type="entry name" value="HemolysinCabind"/>
    <property type="match status" value="3"/>
</dbReference>
<dbReference type="PROSITE" id="PS00330">
    <property type="entry name" value="HEMOLYSIN_CALCIUM"/>
    <property type="match status" value="1"/>
</dbReference>
<dbReference type="SMART" id="SM00235">
    <property type="entry name" value="ZnMc"/>
    <property type="match status" value="1"/>
</dbReference>
<dbReference type="AlphaFoldDB" id="A0AAN0NLB6"/>
<dbReference type="GO" id="GO:0008270">
    <property type="term" value="F:zinc ion binding"/>
    <property type="evidence" value="ECO:0007669"/>
    <property type="project" value="InterPro"/>
</dbReference>
<comment type="similarity">
    <text evidence="1">Belongs to the peptidase M10B family.</text>
</comment>
<dbReference type="GO" id="GO:0005509">
    <property type="term" value="F:calcium ion binding"/>
    <property type="evidence" value="ECO:0007669"/>
    <property type="project" value="InterPro"/>
</dbReference>
<evidence type="ECO:0000256" key="6">
    <source>
        <dbReference type="SAM" id="MobiDB-lite"/>
    </source>
</evidence>
<gene>
    <name evidence="8" type="ORF">AABB31_07580</name>
</gene>
<keyword evidence="2" id="KW-0645">Protease</keyword>
<dbReference type="PRINTS" id="PR00313">
    <property type="entry name" value="CABNDNGRPT"/>
</dbReference>
<dbReference type="KEGG" id="yrh:AABB31_07580"/>
<dbReference type="Proteomes" id="UP001470809">
    <property type="component" value="Chromosome"/>
</dbReference>
<dbReference type="GO" id="GO:0006508">
    <property type="term" value="P:proteolysis"/>
    <property type="evidence" value="ECO:0007669"/>
    <property type="project" value="UniProtKB-KW"/>
</dbReference>
<sequence>MTYELLSVPFDGRDLNIKWGEDALGRESGEITWSMALGGLRYDTTLFTDADFEAAVAAAFDAWAAVADLSFQFIPGIAGDPDNDADIDVMTATEQQVPYLAGNTVGLASYSYSNGANRSNTVGEIVAADVYMDLQPNWSPFGTAGLNFYAVVLHEIGHALGLDHVDDTSEIMNDFVSTSDLGDGDIAGIRVLYGAAEGEDTGGGDGGGDGPGGGGTIGGGPPGDGGSSQTGTDGRDTIDLTGGGSLDPIYALAGADTVIGSADADVVYGGAGNDTVSGAGGADVIVDTLGTNTLQGGEDNDLIVGGIGRTIGSGDAGDDILLGGIGNDQLDGGAGQDSLRGDPSGAFFYGRDTLIAGTGDDFLEGGGGADTFVFVTAGGVNTIATLDIQADNPAATTAIGADFESGIDLIDLTDFGYGSGADVFDHIDDIGGHAVFADQGTEIHFIGLVAADLTSGDFLL</sequence>
<dbReference type="InterPro" id="IPR006026">
    <property type="entry name" value="Peptidase_Metallo"/>
</dbReference>
<keyword evidence="3" id="KW-0479">Metal-binding</keyword>
<dbReference type="SUPFAM" id="SSF51120">
    <property type="entry name" value="beta-Roll"/>
    <property type="match status" value="2"/>
</dbReference>
<dbReference type="Gene3D" id="3.40.390.10">
    <property type="entry name" value="Collagenase (Catalytic Domain)"/>
    <property type="match status" value="1"/>
</dbReference>
<organism evidence="8 9">
    <name type="scientific">Yoonia rhodophyticola</name>
    <dbReference type="NCBI Taxonomy" id="3137370"/>
    <lineage>
        <taxon>Bacteria</taxon>
        <taxon>Pseudomonadati</taxon>
        <taxon>Pseudomonadota</taxon>
        <taxon>Alphaproteobacteria</taxon>
        <taxon>Rhodobacterales</taxon>
        <taxon>Paracoccaceae</taxon>
        <taxon>Yoonia</taxon>
    </lineage>
</organism>
<feature type="domain" description="Peptidase metallopeptidase" evidence="7">
    <location>
        <begin position="29"/>
        <end position="195"/>
    </location>
</feature>
<dbReference type="Pfam" id="PF00413">
    <property type="entry name" value="Peptidase_M10"/>
    <property type="match status" value="1"/>
</dbReference>
<dbReference type="InterPro" id="IPR018511">
    <property type="entry name" value="Hemolysin-typ_Ca-bd_CS"/>
</dbReference>
<evidence type="ECO:0000313" key="9">
    <source>
        <dbReference type="Proteomes" id="UP001470809"/>
    </source>
</evidence>
<feature type="compositionally biased region" description="Gly residues" evidence="6">
    <location>
        <begin position="203"/>
        <end position="228"/>
    </location>
</feature>
<evidence type="ECO:0000256" key="4">
    <source>
        <dbReference type="ARBA" id="ARBA00022801"/>
    </source>
</evidence>
<evidence type="ECO:0000313" key="8">
    <source>
        <dbReference type="EMBL" id="WZU68727.1"/>
    </source>
</evidence>
<evidence type="ECO:0000256" key="3">
    <source>
        <dbReference type="ARBA" id="ARBA00022723"/>
    </source>
</evidence>
<dbReference type="RefSeq" id="WP_342078018.1">
    <property type="nucleotide sequence ID" value="NZ_CP151767.2"/>
</dbReference>
<dbReference type="EC" id="3.4.24.-" evidence="8"/>
<reference evidence="8 9" key="2">
    <citation type="submission" date="2024-08" db="EMBL/GenBank/DDBJ databases">
        <title>Phylogenomic analyses of a clade within the roseobacter group suggest taxonomic reassignments of species of the genera Aestuariivita, Citreicella, Loktanella, Nautella, Pelagibaca, Ruegeria, Thalassobius, Thiobacimonas and Tropicibacter, and the proposal o.</title>
        <authorList>
            <person name="Jeon C.O."/>
        </authorList>
    </citation>
    <scope>NUCLEOTIDE SEQUENCE [LARGE SCALE GENOMIC DNA]</scope>
    <source>
        <strain evidence="8 9">SS1-5</strain>
    </source>
</reference>